<evidence type="ECO:0000256" key="1">
    <source>
        <dbReference type="PIRSR" id="PIRSR017388-1"/>
    </source>
</evidence>
<evidence type="ECO:0000259" key="3">
    <source>
        <dbReference type="Pfam" id="PF12697"/>
    </source>
</evidence>
<dbReference type="PIRSF" id="PIRSF017388">
    <property type="entry name" value="Esterase_lipase"/>
    <property type="match status" value="1"/>
</dbReference>
<protein>
    <submittedName>
        <fullName evidence="4">Esterase/lipase</fullName>
    </submittedName>
</protein>
<dbReference type="PANTHER" id="PTHR43433">
    <property type="entry name" value="HYDROLASE, ALPHA/BETA FOLD FAMILY PROTEIN"/>
    <property type="match status" value="1"/>
</dbReference>
<proteinExistence type="predicted"/>
<dbReference type="Gene3D" id="3.40.50.1820">
    <property type="entry name" value="alpha/beta hydrolase"/>
    <property type="match status" value="1"/>
</dbReference>
<dbReference type="Pfam" id="PF12697">
    <property type="entry name" value="Abhydrolase_6"/>
    <property type="match status" value="1"/>
</dbReference>
<gene>
    <name evidence="4" type="ORF">SAMN05216352_102150</name>
</gene>
<dbReference type="AlphaFoldDB" id="A0A1G8EBS8"/>
<organism evidence="4 5">
    <name type="scientific">Alteribacillus bidgolensis</name>
    <dbReference type="NCBI Taxonomy" id="930129"/>
    <lineage>
        <taxon>Bacteria</taxon>
        <taxon>Bacillati</taxon>
        <taxon>Bacillota</taxon>
        <taxon>Bacilli</taxon>
        <taxon>Bacillales</taxon>
        <taxon>Bacillaceae</taxon>
        <taxon>Alteribacillus</taxon>
    </lineage>
</organism>
<evidence type="ECO:0000313" key="5">
    <source>
        <dbReference type="Proteomes" id="UP000199017"/>
    </source>
</evidence>
<feature type="binding site" evidence="2">
    <location>
        <position position="79"/>
    </location>
    <ligand>
        <name>substrate</name>
    </ligand>
</feature>
<dbReference type="RefSeq" id="WP_091581147.1">
    <property type="nucleotide sequence ID" value="NZ_FNDU01000002.1"/>
</dbReference>
<dbReference type="GO" id="GO:0052689">
    <property type="term" value="F:carboxylic ester hydrolase activity"/>
    <property type="evidence" value="ECO:0007669"/>
    <property type="project" value="InterPro"/>
</dbReference>
<dbReference type="STRING" id="930129.SAMN05216352_102150"/>
<dbReference type="PANTHER" id="PTHR43433:SF5">
    <property type="entry name" value="AB HYDROLASE-1 DOMAIN-CONTAINING PROTEIN"/>
    <property type="match status" value="1"/>
</dbReference>
<dbReference type="InterPro" id="IPR012354">
    <property type="entry name" value="Esterase_lipase"/>
</dbReference>
<accession>A0A1G8EBS8</accession>
<dbReference type="Proteomes" id="UP000199017">
    <property type="component" value="Unassembled WGS sequence"/>
</dbReference>
<feature type="active site" description="Charge relay system" evidence="1">
    <location>
        <position position="206"/>
    </location>
</feature>
<reference evidence="4 5" key="1">
    <citation type="submission" date="2016-10" db="EMBL/GenBank/DDBJ databases">
        <authorList>
            <person name="de Groot N.N."/>
        </authorList>
    </citation>
    <scope>NUCLEOTIDE SEQUENCE [LARGE SCALE GENOMIC DNA]</scope>
    <source>
        <strain evidence="5">P4B,CCM 7963,CECT 7998,DSM 25260,IBRC-M 10614,KCTC 13821</strain>
    </source>
</reference>
<feature type="binding site" evidence="2">
    <location>
        <position position="10"/>
    </location>
    <ligand>
        <name>substrate</name>
    </ligand>
</feature>
<dbReference type="EMBL" id="FNDU01000002">
    <property type="protein sequence ID" value="SDH67169.1"/>
    <property type="molecule type" value="Genomic_DNA"/>
</dbReference>
<feature type="active site" description="Charge relay system" evidence="1">
    <location>
        <position position="176"/>
    </location>
</feature>
<evidence type="ECO:0000313" key="4">
    <source>
        <dbReference type="EMBL" id="SDH67169.1"/>
    </source>
</evidence>
<feature type="domain" description="AB hydrolase-1" evidence="3">
    <location>
        <begin position="5"/>
        <end position="217"/>
    </location>
</feature>
<dbReference type="InterPro" id="IPR000073">
    <property type="entry name" value="AB_hydrolase_1"/>
</dbReference>
<feature type="active site" description="Nucleophile" evidence="1">
    <location>
        <position position="78"/>
    </location>
</feature>
<keyword evidence="5" id="KW-1185">Reference proteome</keyword>
<dbReference type="InterPro" id="IPR050471">
    <property type="entry name" value="AB_hydrolase"/>
</dbReference>
<dbReference type="OrthoDB" id="9786110at2"/>
<name>A0A1G8EBS8_9BACI</name>
<evidence type="ECO:0000256" key="2">
    <source>
        <dbReference type="PIRSR" id="PIRSR017388-2"/>
    </source>
</evidence>
<dbReference type="SUPFAM" id="SSF53474">
    <property type="entry name" value="alpha/beta-Hydrolases"/>
    <property type="match status" value="1"/>
</dbReference>
<sequence>MIGCLCLHGFTGSPWELEPLADRLRQEYKWLVYTPVLPGHDQHENLKEASYKTWIYKADLAASELFVHCEKVFVIGFSMGGMLASYIAARYPVSRVVLLSAAAQYIGAGQLVKDMGVMLETGVKGEMKKHPWYPIFNDKIHTPIQAVVEFRKAVKAVTPFLKDIKVPVFIGQGVQDGLVPRRSAEFLHEKIETPLKQLHFYEQSKHFLCHGENSAQVIEDVETFLLSASPAQQVVWKSAD</sequence>
<dbReference type="InterPro" id="IPR029058">
    <property type="entry name" value="AB_hydrolase_fold"/>
</dbReference>